<comment type="caution">
    <text evidence="7">The sequence shown here is derived from an EMBL/GenBank/DDBJ whole genome shotgun (WGS) entry which is preliminary data.</text>
</comment>
<dbReference type="HAMAP" id="MF_01604">
    <property type="entry name" value="Thiamine_kinase"/>
    <property type="match status" value="1"/>
</dbReference>
<dbReference type="EC" id="2.7.1.89" evidence="5"/>
<accession>A0ABW9EX63</accession>
<keyword evidence="4 5" id="KW-0067">ATP-binding</keyword>
<comment type="pathway">
    <text evidence="5">Cofactor biosynthesis; thiamine diphosphate biosynthesis; thiamine phosphate from thiamine: step 1/1.</text>
</comment>
<reference evidence="7 8" key="1">
    <citation type="journal article" date="2024" name="Infect. Genet. Evol.">
        <title>Characteristics and comparative genome analysis of Yersinia enterocolitica and related species associated with human infections in Switzerland 2019-2023.</title>
        <authorList>
            <person name="Stevens M.J.A."/>
            <person name="Horlbog J.A."/>
            <person name="Diethelm A."/>
            <person name="Stephan R."/>
            <person name="Nuesch-Inderbinen M."/>
        </authorList>
    </citation>
    <scope>NUCLEOTIDE SEQUENCE [LARGE SCALE GENOMIC DNA]</scope>
    <source>
        <strain evidence="7 8">N20-0302</strain>
    </source>
</reference>
<evidence type="ECO:0000259" key="6">
    <source>
        <dbReference type="Pfam" id="PF01636"/>
    </source>
</evidence>
<comment type="function">
    <text evidence="5">Catalyzes the phosphorylation of thiamine to thiamine phosphate.</text>
</comment>
<keyword evidence="1 5" id="KW-0808">Transferase</keyword>
<dbReference type="Proteomes" id="UP001629523">
    <property type="component" value="Unassembled WGS sequence"/>
</dbReference>
<dbReference type="InterPro" id="IPR014093">
    <property type="entry name" value="Thiamine_kinase"/>
</dbReference>
<evidence type="ECO:0000313" key="7">
    <source>
        <dbReference type="EMBL" id="MFM1346338.1"/>
    </source>
</evidence>
<evidence type="ECO:0000313" key="8">
    <source>
        <dbReference type="Proteomes" id="UP001629523"/>
    </source>
</evidence>
<comment type="similarity">
    <text evidence="5">Belongs to the thiamine kinase family.</text>
</comment>
<dbReference type="RefSeq" id="WP_080991573.1">
    <property type="nucleotide sequence ID" value="NZ_CABHYW010000014.1"/>
</dbReference>
<keyword evidence="8" id="KW-1185">Reference proteome</keyword>
<proteinExistence type="inferred from homology"/>
<gene>
    <name evidence="5 7" type="primary">thiK</name>
    <name evidence="7" type="ORF">WFP14_07195</name>
</gene>
<dbReference type="Pfam" id="PF01636">
    <property type="entry name" value="APH"/>
    <property type="match status" value="1"/>
</dbReference>
<evidence type="ECO:0000256" key="2">
    <source>
        <dbReference type="ARBA" id="ARBA00022741"/>
    </source>
</evidence>
<dbReference type="SUPFAM" id="SSF56112">
    <property type="entry name" value="Protein kinase-like (PK-like)"/>
    <property type="match status" value="1"/>
</dbReference>
<feature type="domain" description="Aminoglycoside phosphotransferase" evidence="6">
    <location>
        <begin position="75"/>
        <end position="248"/>
    </location>
</feature>
<name>A0ABW9EX63_9GAMM</name>
<evidence type="ECO:0000256" key="1">
    <source>
        <dbReference type="ARBA" id="ARBA00022679"/>
    </source>
</evidence>
<dbReference type="EMBL" id="JBBEST010000002">
    <property type="protein sequence ID" value="MFM1346338.1"/>
    <property type="molecule type" value="Genomic_DNA"/>
</dbReference>
<sequence length="300" mass="34798">MAQLSADPSLYALIERIKPSVDITPDGFIHADWHISPVSGLTGESWRISYPSNTTASINWLAREQSVQKTQLGVDRRRERKLLRHVAGHHLAPAIIAADQHWLVVNWLGGDVVTNAQFIELSNNGQLAELLTRLHHLPASGYRLDLRAQLIRYARQIDSKRLSPRWLRLHQHFLRRPLPQPLKLAPLHMDIHPGNLLTTPSGLKLIDWEYAADGDVALDIAALFRGNRWSAPQQQAFLQHYCANEQGYHDIERLSRQIQRWEPWVDYLMLMWFEVRWQQTGNTEFLQWAAPLRRRFNLSF</sequence>
<keyword evidence="2 5" id="KW-0547">Nucleotide-binding</keyword>
<comment type="catalytic activity">
    <reaction evidence="5">
        <text>thiamine + ATP = thiamine phosphate + ADP + H(+)</text>
        <dbReference type="Rhea" id="RHEA:12012"/>
        <dbReference type="ChEBI" id="CHEBI:15378"/>
        <dbReference type="ChEBI" id="CHEBI:18385"/>
        <dbReference type="ChEBI" id="CHEBI:30616"/>
        <dbReference type="ChEBI" id="CHEBI:37575"/>
        <dbReference type="ChEBI" id="CHEBI:456216"/>
        <dbReference type="EC" id="2.7.1.89"/>
    </reaction>
</comment>
<organism evidence="7 8">
    <name type="scientific">Yersinia proxima</name>
    <dbReference type="NCBI Taxonomy" id="2890316"/>
    <lineage>
        <taxon>Bacteria</taxon>
        <taxon>Pseudomonadati</taxon>
        <taxon>Pseudomonadota</taxon>
        <taxon>Gammaproteobacteria</taxon>
        <taxon>Enterobacterales</taxon>
        <taxon>Yersiniaceae</taxon>
        <taxon>Yersinia</taxon>
    </lineage>
</organism>
<dbReference type="GO" id="GO:0019165">
    <property type="term" value="F:thiamine kinase activity"/>
    <property type="evidence" value="ECO:0007669"/>
    <property type="project" value="UniProtKB-EC"/>
</dbReference>
<dbReference type="Gene3D" id="3.90.1200.10">
    <property type="match status" value="1"/>
</dbReference>
<dbReference type="InterPro" id="IPR002575">
    <property type="entry name" value="Aminoglycoside_PTrfase"/>
</dbReference>
<keyword evidence="3 5" id="KW-0418">Kinase</keyword>
<dbReference type="InterPro" id="IPR011009">
    <property type="entry name" value="Kinase-like_dom_sf"/>
</dbReference>
<dbReference type="NCBIfam" id="TIGR02721">
    <property type="entry name" value="ycfN_thiK"/>
    <property type="match status" value="1"/>
</dbReference>
<evidence type="ECO:0000256" key="5">
    <source>
        <dbReference type="HAMAP-Rule" id="MF_01604"/>
    </source>
</evidence>
<evidence type="ECO:0000256" key="3">
    <source>
        <dbReference type="ARBA" id="ARBA00022777"/>
    </source>
</evidence>
<protein>
    <recommendedName>
        <fullName evidence="5">Thiamine kinase</fullName>
        <ecNumber evidence="5">2.7.1.89</ecNumber>
    </recommendedName>
</protein>
<evidence type="ECO:0000256" key="4">
    <source>
        <dbReference type="ARBA" id="ARBA00022840"/>
    </source>
</evidence>